<reference evidence="1 2" key="1">
    <citation type="submission" date="2016-03" db="EMBL/GenBank/DDBJ databases">
        <title>EvidentialGene: Evidence-directed Construction of Genes on Genomes.</title>
        <authorList>
            <person name="Gilbert D.G."/>
            <person name="Choi J.-H."/>
            <person name="Mockaitis K."/>
            <person name="Colbourne J."/>
            <person name="Pfrender M."/>
        </authorList>
    </citation>
    <scope>NUCLEOTIDE SEQUENCE [LARGE SCALE GENOMIC DNA]</scope>
    <source>
        <strain evidence="1 2">Xinb3</strain>
        <tissue evidence="1">Complete organism</tissue>
    </source>
</reference>
<gene>
    <name evidence="1" type="ORF">APZ42_029653</name>
</gene>
<dbReference type="AlphaFoldDB" id="A0A164PF73"/>
<dbReference type="OrthoDB" id="6396919at2759"/>
<sequence>MDLVSNILKYASLDRTAKINNLLKAPRFDNLKSDFDIRSRAAMELMPLLLLGQNKTVKEPRHSIDCREESANLLNAIKEIPYRGNLFLLFIVNQCFLVIDNKPLMDLSAMTSSDCILALFSSYYIFDITYSELVKISLLLLQA</sequence>
<dbReference type="Proteomes" id="UP000076858">
    <property type="component" value="Unassembled WGS sequence"/>
</dbReference>
<protein>
    <submittedName>
        <fullName evidence="1">Uncharacterized protein</fullName>
    </submittedName>
</protein>
<proteinExistence type="predicted"/>
<name>A0A164PF73_9CRUS</name>
<keyword evidence="2" id="KW-1185">Reference proteome</keyword>
<accession>A0A164PF73</accession>
<evidence type="ECO:0000313" key="1">
    <source>
        <dbReference type="EMBL" id="KZS06779.1"/>
    </source>
</evidence>
<evidence type="ECO:0000313" key="2">
    <source>
        <dbReference type="Proteomes" id="UP000076858"/>
    </source>
</evidence>
<comment type="caution">
    <text evidence="1">The sequence shown here is derived from an EMBL/GenBank/DDBJ whole genome shotgun (WGS) entry which is preliminary data.</text>
</comment>
<dbReference type="EMBL" id="LRGB01002603">
    <property type="protein sequence ID" value="KZS06779.1"/>
    <property type="molecule type" value="Genomic_DNA"/>
</dbReference>
<organism evidence="1 2">
    <name type="scientific">Daphnia magna</name>
    <dbReference type="NCBI Taxonomy" id="35525"/>
    <lineage>
        <taxon>Eukaryota</taxon>
        <taxon>Metazoa</taxon>
        <taxon>Ecdysozoa</taxon>
        <taxon>Arthropoda</taxon>
        <taxon>Crustacea</taxon>
        <taxon>Branchiopoda</taxon>
        <taxon>Diplostraca</taxon>
        <taxon>Cladocera</taxon>
        <taxon>Anomopoda</taxon>
        <taxon>Daphniidae</taxon>
        <taxon>Daphnia</taxon>
    </lineage>
</organism>